<evidence type="ECO:0000313" key="2">
    <source>
        <dbReference type="EMBL" id="CCX34724.1"/>
    </source>
</evidence>
<dbReference type="CDD" id="cd02440">
    <property type="entry name" value="AdoMet_MTases"/>
    <property type="match status" value="1"/>
</dbReference>
<keyword evidence="2" id="KW-0489">Methyltransferase</keyword>
<dbReference type="InterPro" id="IPR029063">
    <property type="entry name" value="SAM-dependent_MTases_sf"/>
</dbReference>
<protein>
    <submittedName>
        <fullName evidence="2">Similar to Demethylmenaquinone methyltransferase acc. no. Q72HI4</fullName>
    </submittedName>
</protein>
<dbReference type="Gene3D" id="3.40.50.150">
    <property type="entry name" value="Vaccinia Virus protein VP39"/>
    <property type="match status" value="1"/>
</dbReference>
<gene>
    <name evidence="2" type="ORF">PCON_04231</name>
</gene>
<name>U4LSU7_PYROM</name>
<dbReference type="OMA" id="IECCELE"/>
<dbReference type="Pfam" id="PF13489">
    <property type="entry name" value="Methyltransf_23"/>
    <property type="match status" value="1"/>
</dbReference>
<evidence type="ECO:0000256" key="1">
    <source>
        <dbReference type="SAM" id="MobiDB-lite"/>
    </source>
</evidence>
<organism evidence="2 3">
    <name type="scientific">Pyronema omphalodes (strain CBS 100304)</name>
    <name type="common">Pyronema confluens</name>
    <dbReference type="NCBI Taxonomy" id="1076935"/>
    <lineage>
        <taxon>Eukaryota</taxon>
        <taxon>Fungi</taxon>
        <taxon>Dikarya</taxon>
        <taxon>Ascomycota</taxon>
        <taxon>Pezizomycotina</taxon>
        <taxon>Pezizomycetes</taxon>
        <taxon>Pezizales</taxon>
        <taxon>Pyronemataceae</taxon>
        <taxon>Pyronema</taxon>
    </lineage>
</organism>
<proteinExistence type="predicted"/>
<dbReference type="AlphaFoldDB" id="U4LSU7"/>
<feature type="compositionally biased region" description="Acidic residues" evidence="1">
    <location>
        <begin position="21"/>
        <end position="32"/>
    </location>
</feature>
<accession>U4LSU7</accession>
<sequence>MQMLNFMAPIDGDPPLPENENANEEPEEEDIDDSHYESSGYEVSTETVTSAVYDFIYENGRKYHVYFGKDKYLLPMDEIEKDRLDLSHEIFFRLLDEKLHLAPIGDEPHRILDVGTGTGIWAIDMADEYPSAEIVGNDLSPVQPKWMPPNCRFEIVDAEAEWTYRPDHFDYVHMRNLSQAVTDWPFLIAEAYRCIQPGGFIECCELENVPRSDDGTLKEDDGVKTAMSLLGDALKLLGRPPFMSAAMLKKELEDAGFLDVVVTAVKYPFAPWPQDPKLKMVGAMVLMTEETAALTRILGMSQEDADRICTNAVNAVKDRNVHTYMFFNVVYGRKPESPVDP</sequence>
<dbReference type="STRING" id="1076935.U4LSU7"/>
<feature type="region of interest" description="Disordered" evidence="1">
    <location>
        <begin position="1"/>
        <end position="42"/>
    </location>
</feature>
<dbReference type="GO" id="GO:0008168">
    <property type="term" value="F:methyltransferase activity"/>
    <property type="evidence" value="ECO:0007669"/>
    <property type="project" value="UniProtKB-KW"/>
</dbReference>
<dbReference type="SUPFAM" id="SSF53335">
    <property type="entry name" value="S-adenosyl-L-methionine-dependent methyltransferases"/>
    <property type="match status" value="1"/>
</dbReference>
<dbReference type="OrthoDB" id="2013972at2759"/>
<evidence type="ECO:0000313" key="3">
    <source>
        <dbReference type="Proteomes" id="UP000018144"/>
    </source>
</evidence>
<dbReference type="PANTHER" id="PTHR43591:SF24">
    <property type="entry name" value="2-METHOXY-6-POLYPRENYL-1,4-BENZOQUINOL METHYLASE, MITOCHONDRIAL"/>
    <property type="match status" value="1"/>
</dbReference>
<dbReference type="GO" id="GO:0032259">
    <property type="term" value="P:methylation"/>
    <property type="evidence" value="ECO:0007669"/>
    <property type="project" value="UniProtKB-KW"/>
</dbReference>
<dbReference type="PANTHER" id="PTHR43591">
    <property type="entry name" value="METHYLTRANSFERASE"/>
    <property type="match status" value="1"/>
</dbReference>
<dbReference type="EMBL" id="HF936612">
    <property type="protein sequence ID" value="CCX34724.1"/>
    <property type="molecule type" value="Genomic_DNA"/>
</dbReference>
<reference evidence="2 3" key="1">
    <citation type="journal article" date="2013" name="PLoS Genet.">
        <title>The genome and development-dependent transcriptomes of Pyronema confluens: a window into fungal evolution.</title>
        <authorList>
            <person name="Traeger S."/>
            <person name="Altegoer F."/>
            <person name="Freitag M."/>
            <person name="Gabaldon T."/>
            <person name="Kempken F."/>
            <person name="Kumar A."/>
            <person name="Marcet-Houben M."/>
            <person name="Poggeler S."/>
            <person name="Stajich J.E."/>
            <person name="Nowrousian M."/>
        </authorList>
    </citation>
    <scope>NUCLEOTIDE SEQUENCE [LARGE SCALE GENOMIC DNA]</scope>
    <source>
        <strain evidence="3">CBS 100304</strain>
        <tissue evidence="2">Vegetative mycelium</tissue>
    </source>
</reference>
<dbReference type="Proteomes" id="UP000018144">
    <property type="component" value="Unassembled WGS sequence"/>
</dbReference>
<keyword evidence="3" id="KW-1185">Reference proteome</keyword>
<keyword evidence="2" id="KW-0808">Transferase</keyword>